<name>A0AAU9J3L2_9CILI</name>
<keyword evidence="2" id="KW-1185">Reference proteome</keyword>
<dbReference type="Pfam" id="PF10994">
    <property type="entry name" value="DUF2817"/>
    <property type="match status" value="1"/>
</dbReference>
<evidence type="ECO:0000313" key="1">
    <source>
        <dbReference type="EMBL" id="CAG9319886.1"/>
    </source>
</evidence>
<proteinExistence type="predicted"/>
<dbReference type="AlphaFoldDB" id="A0AAU9J3L2"/>
<sequence>MNRSYQKCRELFLNSSSKLPLTIQRSSYELPYSDPSGKPVSTDFIKIYKNSPPKKWLLLTSGVHGLELFFGSAVQSHLLQGISDEKYILPTDVGIIMAHALNPWGSAWLRRVNINNVDLGRNFISNFPEILEKYKTDPRHIEAQKIYRDIDEIINPQSFPLLGAADLLRIGYYFWKYGKSKFNFAMLSGQRFKQRGAQFAGKSMDLEHRSFKAEIDKLLPKDSELVYHIDLHTGLGEKGKETFVVADEESNKAAIEIFGKKRVSFNTILGGEVDGALISGLKLAQKTEAKWLALTFEIGTTPIYKSYLAVRNEAIWHNQQLWIEDFSRKEIQGINTDYYLSHRTKKEILENFCPSSKEWQDSALSVGLSGVSTIIKYLASYR</sequence>
<dbReference type="EMBL" id="CAJZBQ010000024">
    <property type="protein sequence ID" value="CAG9319886.1"/>
    <property type="molecule type" value="Genomic_DNA"/>
</dbReference>
<evidence type="ECO:0008006" key="3">
    <source>
        <dbReference type="Google" id="ProtNLM"/>
    </source>
</evidence>
<dbReference type="SUPFAM" id="SSF53187">
    <property type="entry name" value="Zn-dependent exopeptidases"/>
    <property type="match status" value="1"/>
</dbReference>
<organism evidence="1 2">
    <name type="scientific">Blepharisma stoltei</name>
    <dbReference type="NCBI Taxonomy" id="1481888"/>
    <lineage>
        <taxon>Eukaryota</taxon>
        <taxon>Sar</taxon>
        <taxon>Alveolata</taxon>
        <taxon>Ciliophora</taxon>
        <taxon>Postciliodesmatophora</taxon>
        <taxon>Heterotrichea</taxon>
        <taxon>Heterotrichida</taxon>
        <taxon>Blepharismidae</taxon>
        <taxon>Blepharisma</taxon>
    </lineage>
</organism>
<protein>
    <recommendedName>
        <fullName evidence="3">DUF2817 domain-containing protein</fullName>
    </recommendedName>
</protein>
<dbReference type="Proteomes" id="UP001162131">
    <property type="component" value="Unassembled WGS sequence"/>
</dbReference>
<dbReference type="CDD" id="cd06233">
    <property type="entry name" value="M14-like"/>
    <property type="match status" value="1"/>
</dbReference>
<comment type="caution">
    <text evidence="1">The sequence shown here is derived from an EMBL/GenBank/DDBJ whole genome shotgun (WGS) entry which is preliminary data.</text>
</comment>
<dbReference type="Gene3D" id="3.40.630.10">
    <property type="entry name" value="Zn peptidases"/>
    <property type="match status" value="1"/>
</dbReference>
<evidence type="ECO:0000313" key="2">
    <source>
        <dbReference type="Proteomes" id="UP001162131"/>
    </source>
</evidence>
<gene>
    <name evidence="1" type="ORF">BSTOLATCC_MIC25131</name>
</gene>
<dbReference type="InterPro" id="IPR021259">
    <property type="entry name" value="DUF2817"/>
</dbReference>
<accession>A0AAU9J3L2</accession>
<reference evidence="1" key="1">
    <citation type="submission" date="2021-09" db="EMBL/GenBank/DDBJ databases">
        <authorList>
            <consortium name="AG Swart"/>
            <person name="Singh M."/>
            <person name="Singh A."/>
            <person name="Seah K."/>
            <person name="Emmerich C."/>
        </authorList>
    </citation>
    <scope>NUCLEOTIDE SEQUENCE</scope>
    <source>
        <strain evidence="1">ATCC30299</strain>
    </source>
</reference>